<evidence type="ECO:0000313" key="2">
    <source>
        <dbReference type="EMBL" id="NDU99529.1"/>
    </source>
</evidence>
<keyword evidence="3" id="KW-1185">Reference proteome</keyword>
<sequence length="265" mass="28068">MEERVVDRGEGIQLHSIAEGPEDGHALVFANSLGTDLSVWEPLLPHLPPGLRLIRWDLRGHGRSSAPPAPYHMGQLVSDAEAVCEDWGVRGATFVGLSIGGLIGQGLAIKRGDLLSALVLSNTAAKIGTPQLWDDRIAAIRKGGLEPAADGVMERWFSAGFRASPELARWRALLTGTPVEGYIGCCAAISHADFWATTATLTLPVLGIAGSEDKATPPDLVRETVALVEGAETALIRGAGHLPQIEAPREYAGLLTAFLKENGHV</sequence>
<dbReference type="GO" id="GO:0042952">
    <property type="term" value="P:beta-ketoadipate pathway"/>
    <property type="evidence" value="ECO:0007669"/>
    <property type="project" value="InterPro"/>
</dbReference>
<dbReference type="PRINTS" id="PR00111">
    <property type="entry name" value="ABHYDROLASE"/>
</dbReference>
<dbReference type="RefSeq" id="WP_163889102.1">
    <property type="nucleotide sequence ID" value="NZ_JAAFYS010000001.1"/>
</dbReference>
<dbReference type="PANTHER" id="PTHR43798">
    <property type="entry name" value="MONOACYLGLYCEROL LIPASE"/>
    <property type="match status" value="1"/>
</dbReference>
<dbReference type="NCBIfam" id="TIGR02427">
    <property type="entry name" value="protocat_pcaD"/>
    <property type="match status" value="1"/>
</dbReference>
<dbReference type="Proteomes" id="UP000474757">
    <property type="component" value="Unassembled WGS sequence"/>
</dbReference>
<dbReference type="PANTHER" id="PTHR43798:SF33">
    <property type="entry name" value="HYDROLASE, PUTATIVE (AFU_ORTHOLOGUE AFUA_2G14860)-RELATED"/>
    <property type="match status" value="1"/>
</dbReference>
<feature type="domain" description="AB hydrolase-1" evidence="1">
    <location>
        <begin position="27"/>
        <end position="252"/>
    </location>
</feature>
<dbReference type="InterPro" id="IPR029058">
    <property type="entry name" value="AB_hydrolase_fold"/>
</dbReference>
<keyword evidence="2" id="KW-0378">Hydrolase</keyword>
<organism evidence="2 3">
    <name type="scientific">Pseudoroseicyclus tamaricis</name>
    <dbReference type="NCBI Taxonomy" id="2705421"/>
    <lineage>
        <taxon>Bacteria</taxon>
        <taxon>Pseudomonadati</taxon>
        <taxon>Pseudomonadota</taxon>
        <taxon>Alphaproteobacteria</taxon>
        <taxon>Rhodobacterales</taxon>
        <taxon>Paracoccaceae</taxon>
        <taxon>Pseudoroseicyclus</taxon>
    </lineage>
</organism>
<evidence type="ECO:0000313" key="3">
    <source>
        <dbReference type="Proteomes" id="UP000474757"/>
    </source>
</evidence>
<dbReference type="GO" id="GO:0016020">
    <property type="term" value="C:membrane"/>
    <property type="evidence" value="ECO:0007669"/>
    <property type="project" value="TreeGrafter"/>
</dbReference>
<dbReference type="SUPFAM" id="SSF53474">
    <property type="entry name" value="alpha/beta-Hydrolases"/>
    <property type="match status" value="1"/>
</dbReference>
<dbReference type="AlphaFoldDB" id="A0A6B2JNH1"/>
<dbReference type="InterPro" id="IPR050266">
    <property type="entry name" value="AB_hydrolase_sf"/>
</dbReference>
<dbReference type="InterPro" id="IPR000073">
    <property type="entry name" value="AB_hydrolase_1"/>
</dbReference>
<dbReference type="EC" id="3.1.1.24" evidence="2"/>
<comment type="caution">
    <text evidence="2">The sequence shown here is derived from an EMBL/GenBank/DDBJ whole genome shotgun (WGS) entry which is preliminary data.</text>
</comment>
<protein>
    <submittedName>
        <fullName evidence="2">3-oxoadipate enol-lactonase</fullName>
        <ecNumber evidence="2">3.1.1.24</ecNumber>
    </submittedName>
</protein>
<dbReference type="Gene3D" id="3.40.50.1820">
    <property type="entry name" value="alpha/beta hydrolase"/>
    <property type="match status" value="1"/>
</dbReference>
<dbReference type="Pfam" id="PF12697">
    <property type="entry name" value="Abhydrolase_6"/>
    <property type="match status" value="1"/>
</dbReference>
<reference evidence="2 3" key="1">
    <citation type="submission" date="2020-02" db="EMBL/GenBank/DDBJ databases">
        <title>Pseudoroseicyclus tamarix, sp. nov., isolated from offshore sediment of a Tamarix chinensis forest.</title>
        <authorList>
            <person name="Gai Y."/>
        </authorList>
    </citation>
    <scope>NUCLEOTIDE SEQUENCE [LARGE SCALE GENOMIC DNA]</scope>
    <source>
        <strain evidence="2 3">CLL3-39</strain>
    </source>
</reference>
<dbReference type="GO" id="GO:0047570">
    <property type="term" value="F:3-oxoadipate enol-lactonase activity"/>
    <property type="evidence" value="ECO:0007669"/>
    <property type="project" value="UniProtKB-EC"/>
</dbReference>
<dbReference type="EMBL" id="JAAGAB010000001">
    <property type="protein sequence ID" value="NDU99529.1"/>
    <property type="molecule type" value="Genomic_DNA"/>
</dbReference>
<evidence type="ECO:0000259" key="1">
    <source>
        <dbReference type="Pfam" id="PF12697"/>
    </source>
</evidence>
<dbReference type="InterPro" id="IPR026968">
    <property type="entry name" value="PcaD/CatD"/>
</dbReference>
<name>A0A6B2JNH1_9RHOB</name>
<gene>
    <name evidence="2" type="primary">pcaD</name>
    <name evidence="2" type="ORF">GZA08_00915</name>
</gene>
<accession>A0A6B2JNH1</accession>
<proteinExistence type="predicted"/>